<dbReference type="SUPFAM" id="SSF55920">
    <property type="entry name" value="Creatinase/aminopeptidase"/>
    <property type="match status" value="1"/>
</dbReference>
<dbReference type="Proteomes" id="UP000250079">
    <property type="component" value="Chromosome"/>
</dbReference>
<dbReference type="Pfam" id="PF00557">
    <property type="entry name" value="Peptidase_M24"/>
    <property type="match status" value="1"/>
</dbReference>
<dbReference type="RefSeq" id="WP_088916141.1">
    <property type="nucleotide sequence ID" value="NZ_CP018632.1"/>
</dbReference>
<gene>
    <name evidence="2" type="primary">map_1</name>
    <name evidence="2" type="ORF">IMCC3135_02505</name>
</gene>
<dbReference type="InterPro" id="IPR050659">
    <property type="entry name" value="Peptidase_M24B"/>
</dbReference>
<dbReference type="CDD" id="cd01066">
    <property type="entry name" value="APP_MetAP"/>
    <property type="match status" value="1"/>
</dbReference>
<keyword evidence="2" id="KW-0031">Aminopeptidase</keyword>
<keyword evidence="3" id="KW-1185">Reference proteome</keyword>
<organism evidence="2 3">
    <name type="scientific">Granulosicoccus antarcticus IMCC3135</name>
    <dbReference type="NCBI Taxonomy" id="1192854"/>
    <lineage>
        <taxon>Bacteria</taxon>
        <taxon>Pseudomonadati</taxon>
        <taxon>Pseudomonadota</taxon>
        <taxon>Gammaproteobacteria</taxon>
        <taxon>Chromatiales</taxon>
        <taxon>Granulosicoccaceae</taxon>
        <taxon>Granulosicoccus</taxon>
    </lineage>
</organism>
<dbReference type="PANTHER" id="PTHR46112">
    <property type="entry name" value="AMINOPEPTIDASE"/>
    <property type="match status" value="1"/>
</dbReference>
<dbReference type="InterPro" id="IPR036005">
    <property type="entry name" value="Creatinase/aminopeptidase-like"/>
</dbReference>
<dbReference type="EC" id="3.4.11.18" evidence="2"/>
<dbReference type="KEGG" id="gai:IMCC3135_02505"/>
<evidence type="ECO:0000259" key="1">
    <source>
        <dbReference type="Pfam" id="PF00557"/>
    </source>
</evidence>
<evidence type="ECO:0000313" key="2">
    <source>
        <dbReference type="EMBL" id="ASJ70614.1"/>
    </source>
</evidence>
<dbReference type="InterPro" id="IPR000994">
    <property type="entry name" value="Pept_M24"/>
</dbReference>
<keyword evidence="2" id="KW-0378">Hydrolase</keyword>
<dbReference type="AlphaFoldDB" id="A0A2Z2NU27"/>
<dbReference type="Gene3D" id="3.90.230.10">
    <property type="entry name" value="Creatinase/methionine aminopeptidase superfamily"/>
    <property type="match status" value="1"/>
</dbReference>
<name>A0A2Z2NU27_9GAMM</name>
<keyword evidence="2" id="KW-0645">Protease</keyword>
<sequence length="158" mass="16955">MKNEDEIARMTVAAQVAAVGQQTARLLSVAGADELAVFGAVRSKMEQCAGIRIAFAGELLTGVERSSRLGISIATREIHDGDPVICDLAPRVNGYWGDSCSAFVVGGAPEKDYERMYKAAHETLRLAVAELRPGLRVCGFDASLREFMKGQGYAYLVG</sequence>
<accession>A0A2Z2NU27</accession>
<dbReference type="PANTHER" id="PTHR46112:SF3">
    <property type="entry name" value="AMINOPEPTIDASE YPDF"/>
    <property type="match status" value="1"/>
</dbReference>
<dbReference type="GO" id="GO:0004239">
    <property type="term" value="F:initiator methionyl aminopeptidase activity"/>
    <property type="evidence" value="ECO:0007669"/>
    <property type="project" value="UniProtKB-EC"/>
</dbReference>
<evidence type="ECO:0000313" key="3">
    <source>
        <dbReference type="Proteomes" id="UP000250079"/>
    </source>
</evidence>
<dbReference type="OrthoDB" id="9806388at2"/>
<reference evidence="2 3" key="1">
    <citation type="submission" date="2016-12" db="EMBL/GenBank/DDBJ databases">
        <authorList>
            <person name="Song W.-J."/>
            <person name="Kurnit D.M."/>
        </authorList>
    </citation>
    <scope>NUCLEOTIDE SEQUENCE [LARGE SCALE GENOMIC DNA]</scope>
    <source>
        <strain evidence="2 3">IMCC3135</strain>
    </source>
</reference>
<proteinExistence type="predicted"/>
<dbReference type="EMBL" id="CP018632">
    <property type="protein sequence ID" value="ASJ70614.1"/>
    <property type="molecule type" value="Genomic_DNA"/>
</dbReference>
<feature type="domain" description="Peptidase M24" evidence="1">
    <location>
        <begin position="9"/>
        <end position="154"/>
    </location>
</feature>
<protein>
    <submittedName>
        <fullName evidence="2">Methionine aminopeptidase 1</fullName>
        <ecNumber evidence="2">3.4.11.18</ecNumber>
    </submittedName>
</protein>